<dbReference type="Proteomes" id="UP001529369">
    <property type="component" value="Unassembled WGS sequence"/>
</dbReference>
<protein>
    <submittedName>
        <fullName evidence="2">Cupin domain-containing protein</fullName>
    </submittedName>
</protein>
<dbReference type="InterPro" id="IPR053146">
    <property type="entry name" value="QDO-like"/>
</dbReference>
<keyword evidence="3" id="KW-1185">Reference proteome</keyword>
<dbReference type="InterPro" id="IPR014710">
    <property type="entry name" value="RmlC-like_jellyroll"/>
</dbReference>
<gene>
    <name evidence="2" type="ORF">QWZ14_02675</name>
</gene>
<dbReference type="Gene3D" id="2.60.120.10">
    <property type="entry name" value="Jelly Rolls"/>
    <property type="match status" value="1"/>
</dbReference>
<name>A0ABT8A0Z7_9PROT</name>
<evidence type="ECO:0000313" key="2">
    <source>
        <dbReference type="EMBL" id="MDN3563281.1"/>
    </source>
</evidence>
<dbReference type="Pfam" id="PF07883">
    <property type="entry name" value="Cupin_2"/>
    <property type="match status" value="1"/>
</dbReference>
<evidence type="ECO:0000259" key="1">
    <source>
        <dbReference type="Pfam" id="PF07883"/>
    </source>
</evidence>
<dbReference type="SUPFAM" id="SSF51182">
    <property type="entry name" value="RmlC-like cupins"/>
    <property type="match status" value="1"/>
</dbReference>
<dbReference type="PANTHER" id="PTHR36440:SF1">
    <property type="entry name" value="PUTATIVE (AFU_ORTHOLOGUE AFUA_8G07350)-RELATED"/>
    <property type="match status" value="1"/>
</dbReference>
<reference evidence="3" key="1">
    <citation type="journal article" date="2019" name="Int. J. Syst. Evol. Microbiol.">
        <title>The Global Catalogue of Microorganisms (GCM) 10K type strain sequencing project: providing services to taxonomists for standard genome sequencing and annotation.</title>
        <authorList>
            <consortium name="The Broad Institute Genomics Platform"/>
            <consortium name="The Broad Institute Genome Sequencing Center for Infectious Disease"/>
            <person name="Wu L."/>
            <person name="Ma J."/>
        </authorList>
    </citation>
    <scope>NUCLEOTIDE SEQUENCE [LARGE SCALE GENOMIC DNA]</scope>
    <source>
        <strain evidence="3">CECT 7131</strain>
    </source>
</reference>
<accession>A0ABT8A0Z7</accession>
<sequence length="169" mass="18393">MPDPAAIPARLVIQQPEEVRSFWQPVPANGFVRCILDSAMTGAETPFAMGTQTVDPGCHVREHLHDANEEVILVQAGEGEAHVEGAVHPMRPGTCFFFPRDRPHSFHNTGSGPLTFLWIILPGGLETFFARIGRPRAEGEAPPAPFPRPENVAQIEAETVFGQVPAARV</sequence>
<dbReference type="InterPro" id="IPR013096">
    <property type="entry name" value="Cupin_2"/>
</dbReference>
<organism evidence="2 3">
    <name type="scientific">Paeniroseomonas aquatica</name>
    <dbReference type="NCBI Taxonomy" id="373043"/>
    <lineage>
        <taxon>Bacteria</taxon>
        <taxon>Pseudomonadati</taxon>
        <taxon>Pseudomonadota</taxon>
        <taxon>Alphaproteobacteria</taxon>
        <taxon>Acetobacterales</taxon>
        <taxon>Acetobacteraceae</taxon>
        <taxon>Paeniroseomonas</taxon>
    </lineage>
</organism>
<dbReference type="EMBL" id="JAUFPN010000020">
    <property type="protein sequence ID" value="MDN3563281.1"/>
    <property type="molecule type" value="Genomic_DNA"/>
</dbReference>
<proteinExistence type="predicted"/>
<evidence type="ECO:0000313" key="3">
    <source>
        <dbReference type="Proteomes" id="UP001529369"/>
    </source>
</evidence>
<dbReference type="InterPro" id="IPR011051">
    <property type="entry name" value="RmlC_Cupin_sf"/>
</dbReference>
<feature type="domain" description="Cupin type-2" evidence="1">
    <location>
        <begin position="51"/>
        <end position="119"/>
    </location>
</feature>
<comment type="caution">
    <text evidence="2">The sequence shown here is derived from an EMBL/GenBank/DDBJ whole genome shotgun (WGS) entry which is preliminary data.</text>
</comment>
<dbReference type="RefSeq" id="WP_290315020.1">
    <property type="nucleotide sequence ID" value="NZ_JAUFPN010000020.1"/>
</dbReference>
<dbReference type="PANTHER" id="PTHR36440">
    <property type="entry name" value="PUTATIVE (AFU_ORTHOLOGUE AFUA_8G07350)-RELATED"/>
    <property type="match status" value="1"/>
</dbReference>